<keyword evidence="1" id="KW-0732">Signal</keyword>
<comment type="caution">
    <text evidence="2">The sequence shown here is derived from an EMBL/GenBank/DDBJ whole genome shotgun (WGS) entry which is preliminary data.</text>
</comment>
<keyword evidence="3" id="KW-1185">Reference proteome</keyword>
<evidence type="ECO:0000313" key="2">
    <source>
        <dbReference type="EMBL" id="MER6272777.1"/>
    </source>
</evidence>
<gene>
    <name evidence="2" type="ORF">ABT211_36735</name>
</gene>
<feature type="signal peptide" evidence="1">
    <location>
        <begin position="1"/>
        <end position="17"/>
    </location>
</feature>
<evidence type="ECO:0008006" key="4">
    <source>
        <dbReference type="Google" id="ProtNLM"/>
    </source>
</evidence>
<feature type="chain" id="PRO_5047064927" description="Secreted protein" evidence="1">
    <location>
        <begin position="18"/>
        <end position="205"/>
    </location>
</feature>
<accession>A0ABV1TS13</accession>
<organism evidence="2 3">
    <name type="scientific">Streptomyces sp. 900105755</name>
    <dbReference type="NCBI Taxonomy" id="3154389"/>
    <lineage>
        <taxon>Bacteria</taxon>
        <taxon>Bacillati</taxon>
        <taxon>Actinomycetota</taxon>
        <taxon>Actinomycetes</taxon>
        <taxon>Kitasatosporales</taxon>
        <taxon>Streptomycetaceae</taxon>
        <taxon>Streptomyces</taxon>
    </lineage>
</organism>
<evidence type="ECO:0000256" key="1">
    <source>
        <dbReference type="SAM" id="SignalP"/>
    </source>
</evidence>
<dbReference type="EMBL" id="JBEOZM010000025">
    <property type="protein sequence ID" value="MER6272777.1"/>
    <property type="molecule type" value="Genomic_DNA"/>
</dbReference>
<protein>
    <recommendedName>
        <fullName evidence="4">Secreted protein</fullName>
    </recommendedName>
</protein>
<evidence type="ECO:0000313" key="3">
    <source>
        <dbReference type="Proteomes" id="UP001490365"/>
    </source>
</evidence>
<dbReference type="RefSeq" id="WP_351961082.1">
    <property type="nucleotide sequence ID" value="NZ_JBEOZM010000025.1"/>
</dbReference>
<dbReference type="Proteomes" id="UP001490365">
    <property type="component" value="Unassembled WGS sequence"/>
</dbReference>
<reference evidence="2 3" key="1">
    <citation type="submission" date="2024-06" db="EMBL/GenBank/DDBJ databases">
        <title>The Natural Products Discovery Center: Release of the First 8490 Sequenced Strains for Exploring Actinobacteria Biosynthetic Diversity.</title>
        <authorList>
            <person name="Kalkreuter E."/>
            <person name="Kautsar S.A."/>
            <person name="Yang D."/>
            <person name="Bader C.D."/>
            <person name="Teijaro C.N."/>
            <person name="Fluegel L."/>
            <person name="Davis C.M."/>
            <person name="Simpson J.R."/>
            <person name="Lauterbach L."/>
            <person name="Steele A.D."/>
            <person name="Gui C."/>
            <person name="Meng S."/>
            <person name="Li G."/>
            <person name="Viehrig K."/>
            <person name="Ye F."/>
            <person name="Su P."/>
            <person name="Kiefer A.F."/>
            <person name="Nichols A."/>
            <person name="Cepeda A.J."/>
            <person name="Yan W."/>
            <person name="Fan B."/>
            <person name="Jiang Y."/>
            <person name="Adhikari A."/>
            <person name="Zheng C.-J."/>
            <person name="Schuster L."/>
            <person name="Cowan T.M."/>
            <person name="Smanski M.J."/>
            <person name="Chevrette M.G."/>
            <person name="De Carvalho L.P.S."/>
            <person name="Shen B."/>
        </authorList>
    </citation>
    <scope>NUCLEOTIDE SEQUENCE [LARGE SCALE GENOMIC DNA]</scope>
    <source>
        <strain evidence="2 3">NPDC001694</strain>
    </source>
</reference>
<sequence>MRALASRGLLVSPLVCAALVLGPAAASAAAADAGREATGPGVAQTALPPGTDLATLLDRIDAIDPTQYDRALTPLLDTLPGFAAAQGTRIDPAQAAAYAKALRQWNSTVQERLRHLDAGAADRAHRAAPRAADPVSDLLNAIQDAVKKLLSALTSLDLGGVLSAVTGLLAPILAAVTGLLGALPSLPSLPALPSAGSLAATTVAP</sequence>
<name>A0ABV1TS13_9ACTN</name>
<proteinExistence type="predicted"/>